<protein>
    <submittedName>
        <fullName evidence="2">Uncharacterized protein</fullName>
    </submittedName>
</protein>
<accession>A0ABW7JFR1</accession>
<reference evidence="2 3" key="1">
    <citation type="submission" date="2024-10" db="EMBL/GenBank/DDBJ databases">
        <authorList>
            <person name="Riesco R."/>
        </authorList>
    </citation>
    <scope>NUCLEOTIDE SEQUENCE [LARGE SCALE GENOMIC DNA]</scope>
    <source>
        <strain evidence="2 3">NCIMB 15449</strain>
    </source>
</reference>
<evidence type="ECO:0000256" key="1">
    <source>
        <dbReference type="SAM" id="MobiDB-lite"/>
    </source>
</evidence>
<proteinExistence type="predicted"/>
<sequence>MDWYCSFDEQDRPVIDAIRDAGRRRARRLGVRWSSEINGETCGVVVDGNWGLIDLLIARLARDLPTICEATPVSHRSAGERRGLGASFAHIAAQYRFGIADDMQGIVPKLVVRSAPPWTTAPFIFTAPNAPDLERRLLVTERLLVDWEFDEVAPVTMLEELHAAFELTLKRVVWGRYKRQGTFAENVDRAEQLGLLWVPSIRVNRGALRGAEYADTTIKDLLISLKDARNPARHSASDTAERWLNAWAGIAAEVLEALAERAWTKDGAGDPTTGIDHRSPPPKLHGG</sequence>
<gene>
    <name evidence="2" type="ORF">ACHIPZ_00990</name>
</gene>
<evidence type="ECO:0000313" key="2">
    <source>
        <dbReference type="EMBL" id="MFH5206811.1"/>
    </source>
</evidence>
<organism evidence="2 3">
    <name type="scientific">Antrihabitans spumae</name>
    <dbReference type="NCBI Taxonomy" id="3373370"/>
    <lineage>
        <taxon>Bacteria</taxon>
        <taxon>Bacillati</taxon>
        <taxon>Actinomycetota</taxon>
        <taxon>Actinomycetes</taxon>
        <taxon>Mycobacteriales</taxon>
        <taxon>Nocardiaceae</taxon>
        <taxon>Antrihabitans</taxon>
    </lineage>
</organism>
<dbReference type="EMBL" id="JBIMSO010000002">
    <property type="protein sequence ID" value="MFH5206811.1"/>
    <property type="molecule type" value="Genomic_DNA"/>
</dbReference>
<name>A0ABW7JFR1_9NOCA</name>
<dbReference type="Proteomes" id="UP001609175">
    <property type="component" value="Unassembled WGS sequence"/>
</dbReference>
<evidence type="ECO:0000313" key="3">
    <source>
        <dbReference type="Proteomes" id="UP001609175"/>
    </source>
</evidence>
<feature type="region of interest" description="Disordered" evidence="1">
    <location>
        <begin position="265"/>
        <end position="287"/>
    </location>
</feature>
<comment type="caution">
    <text evidence="2">The sequence shown here is derived from an EMBL/GenBank/DDBJ whole genome shotgun (WGS) entry which is preliminary data.</text>
</comment>